<dbReference type="Proteomes" id="UP000479710">
    <property type="component" value="Unassembled WGS sequence"/>
</dbReference>
<protein>
    <recommendedName>
        <fullName evidence="1">F-box protein AT5G49610-like beta-propeller domain-containing protein</fullName>
    </recommendedName>
</protein>
<organism evidence="2 3">
    <name type="scientific">Oryza meyeriana var. granulata</name>
    <dbReference type="NCBI Taxonomy" id="110450"/>
    <lineage>
        <taxon>Eukaryota</taxon>
        <taxon>Viridiplantae</taxon>
        <taxon>Streptophyta</taxon>
        <taxon>Embryophyta</taxon>
        <taxon>Tracheophyta</taxon>
        <taxon>Spermatophyta</taxon>
        <taxon>Magnoliopsida</taxon>
        <taxon>Liliopsida</taxon>
        <taxon>Poales</taxon>
        <taxon>Poaceae</taxon>
        <taxon>BOP clade</taxon>
        <taxon>Oryzoideae</taxon>
        <taxon>Oryzeae</taxon>
        <taxon>Oryzinae</taxon>
        <taxon>Oryza</taxon>
        <taxon>Oryza meyeriana</taxon>
    </lineage>
</organism>
<feature type="domain" description="F-box protein AT5G49610-like beta-propeller" evidence="1">
    <location>
        <begin position="31"/>
        <end position="283"/>
    </location>
</feature>
<accession>A0A6G1F6C1</accession>
<dbReference type="AlphaFoldDB" id="A0A6G1F6C1"/>
<proteinExistence type="predicted"/>
<evidence type="ECO:0000259" key="1">
    <source>
        <dbReference type="Pfam" id="PF23635"/>
    </source>
</evidence>
<gene>
    <name evidence="2" type="ORF">E2562_010318</name>
</gene>
<comment type="caution">
    <text evidence="2">The sequence shown here is derived from an EMBL/GenBank/DDBJ whole genome shotgun (WGS) entry which is preliminary data.</text>
</comment>
<name>A0A6G1F6C1_9ORYZ</name>
<evidence type="ECO:0000313" key="2">
    <source>
        <dbReference type="EMBL" id="KAF0932403.1"/>
    </source>
</evidence>
<dbReference type="Pfam" id="PF23635">
    <property type="entry name" value="Beta-prop_AT5G49610-like"/>
    <property type="match status" value="1"/>
</dbReference>
<keyword evidence="3" id="KW-1185">Reference proteome</keyword>
<dbReference type="OrthoDB" id="592687at2759"/>
<dbReference type="EMBL" id="SPHZ02000001">
    <property type="protein sequence ID" value="KAF0932403.1"/>
    <property type="molecule type" value="Genomic_DNA"/>
</dbReference>
<reference evidence="2 3" key="1">
    <citation type="submission" date="2019-11" db="EMBL/GenBank/DDBJ databases">
        <title>Whole genome sequence of Oryza granulata.</title>
        <authorList>
            <person name="Li W."/>
        </authorList>
    </citation>
    <scope>NUCLEOTIDE SEQUENCE [LARGE SCALE GENOMIC DNA]</scope>
    <source>
        <strain evidence="3">cv. Menghai</strain>
        <tissue evidence="2">Leaf</tissue>
    </source>
</reference>
<evidence type="ECO:0000313" key="3">
    <source>
        <dbReference type="Proteomes" id="UP000479710"/>
    </source>
</evidence>
<dbReference type="InterPro" id="IPR056594">
    <property type="entry name" value="AT5G49610-like_b-prop"/>
</dbReference>
<sequence length="293" mass="32455">MRPQAPELSSVLHRAMFGFGPDKRDSSSTGIVDCRKGSVLVSRKLVTGVHRPLRPEGGTAIVLLPPIQNLEEDTFHTVRQILSKEDGNELLYFGFTVEFNEQGKATAHVYVLEDGGWHIHTSATPQLPELPILPPESNIVLSGDKIYMPNTVGSILVLDLTSTSFIILELPDGVRYDDGDIMLSRRDDCGVYLILLKEFQLRIWLHKGGSGSVSDWLLVDTFRLRKMCATMRMPNCTTDGASTFALKIIDVGDNAEFVFLEMGKSAVYLDIKSTELQKVYKPAVLDSNAIPDC</sequence>
<dbReference type="PANTHER" id="PTHR33207">
    <property type="entry name" value="F-BOX DOMAIN CONTAINING PROTEIN-RELATED"/>
    <property type="match status" value="1"/>
</dbReference>